<comment type="caution">
    <text evidence="2">The sequence shown here is derived from an EMBL/GenBank/DDBJ whole genome shotgun (WGS) entry which is preliminary data.</text>
</comment>
<sequence>MPRQARLILEGSCYHIINRGNGKETIFKDSDDLKKYLKLLIKYKAKYGFKLYGWCLMTNHTHLVMQSNKLSNAMHGINLSYAQYFGFKYNKPGHLWEGRYKSFVMQKDQYLINCLSYVEYNPVRANIVARPEDYQWSSYSVRILGQPNALLDDLVL</sequence>
<dbReference type="GO" id="GO:0006313">
    <property type="term" value="P:DNA transposition"/>
    <property type="evidence" value="ECO:0007669"/>
    <property type="project" value="InterPro"/>
</dbReference>
<evidence type="ECO:0000313" key="2">
    <source>
        <dbReference type="EMBL" id="PIU40791.1"/>
    </source>
</evidence>
<dbReference type="InterPro" id="IPR002686">
    <property type="entry name" value="Transposase_17"/>
</dbReference>
<dbReference type="PANTHER" id="PTHR34322">
    <property type="entry name" value="TRANSPOSASE, Y1_TNP DOMAIN-CONTAINING"/>
    <property type="match status" value="1"/>
</dbReference>
<dbReference type="Pfam" id="PF01797">
    <property type="entry name" value="Y1_Tnp"/>
    <property type="match status" value="1"/>
</dbReference>
<dbReference type="SMART" id="SM01321">
    <property type="entry name" value="Y1_Tnp"/>
    <property type="match status" value="1"/>
</dbReference>
<organism evidence="2 3">
    <name type="scientific">Candidatus Aquitaenariimonas noxiae</name>
    <dbReference type="NCBI Taxonomy" id="1974741"/>
    <lineage>
        <taxon>Bacteria</taxon>
        <taxon>Pseudomonadati</taxon>
        <taxon>Candidatus Omnitrophota</taxon>
        <taxon>Candidatus Aquitaenariimonas</taxon>
    </lineage>
</organism>
<dbReference type="AlphaFoldDB" id="A0A2J0KQ66"/>
<dbReference type="SUPFAM" id="SSF143422">
    <property type="entry name" value="Transposase IS200-like"/>
    <property type="match status" value="1"/>
</dbReference>
<name>A0A2J0KQ66_9BACT</name>
<accession>A0A2J0KQ66</accession>
<feature type="domain" description="Transposase IS200-like" evidence="1">
    <location>
        <begin position="9"/>
        <end position="121"/>
    </location>
</feature>
<dbReference type="Gene3D" id="3.30.70.1290">
    <property type="entry name" value="Transposase IS200-like"/>
    <property type="match status" value="1"/>
</dbReference>
<dbReference type="EMBL" id="PEWV01000078">
    <property type="protein sequence ID" value="PIU40791.1"/>
    <property type="molecule type" value="Genomic_DNA"/>
</dbReference>
<evidence type="ECO:0000259" key="1">
    <source>
        <dbReference type="SMART" id="SM01321"/>
    </source>
</evidence>
<dbReference type="GO" id="GO:0003677">
    <property type="term" value="F:DNA binding"/>
    <property type="evidence" value="ECO:0007669"/>
    <property type="project" value="InterPro"/>
</dbReference>
<dbReference type="InterPro" id="IPR036515">
    <property type="entry name" value="Transposase_17_sf"/>
</dbReference>
<evidence type="ECO:0000313" key="3">
    <source>
        <dbReference type="Proteomes" id="UP000230052"/>
    </source>
</evidence>
<reference evidence="2 3" key="1">
    <citation type="submission" date="2017-09" db="EMBL/GenBank/DDBJ databases">
        <title>Depth-based differentiation of microbial function through sediment-hosted aquifers and enrichment of novel symbionts in the deep terrestrial subsurface.</title>
        <authorList>
            <person name="Probst A.J."/>
            <person name="Ladd B."/>
            <person name="Jarett J.K."/>
            <person name="Geller-Mcgrath D.E."/>
            <person name="Sieber C.M."/>
            <person name="Emerson J.B."/>
            <person name="Anantharaman K."/>
            <person name="Thomas B.C."/>
            <person name="Malmstrom R."/>
            <person name="Stieglmeier M."/>
            <person name="Klingl A."/>
            <person name="Woyke T."/>
            <person name="Ryan C.M."/>
            <person name="Banfield J.F."/>
        </authorList>
    </citation>
    <scope>NUCLEOTIDE SEQUENCE [LARGE SCALE GENOMIC DNA]</scope>
    <source>
        <strain evidence="2">CG07_land_8_20_14_0_80_42_15</strain>
    </source>
</reference>
<protein>
    <recommendedName>
        <fullName evidence="1">Transposase IS200-like domain-containing protein</fullName>
    </recommendedName>
</protein>
<gene>
    <name evidence="2" type="ORF">COS99_08715</name>
</gene>
<dbReference type="PANTHER" id="PTHR34322:SF2">
    <property type="entry name" value="TRANSPOSASE IS200-LIKE DOMAIN-CONTAINING PROTEIN"/>
    <property type="match status" value="1"/>
</dbReference>
<proteinExistence type="predicted"/>
<dbReference type="GO" id="GO:0004803">
    <property type="term" value="F:transposase activity"/>
    <property type="evidence" value="ECO:0007669"/>
    <property type="project" value="InterPro"/>
</dbReference>
<dbReference type="Proteomes" id="UP000230052">
    <property type="component" value="Unassembled WGS sequence"/>
</dbReference>